<dbReference type="Gene3D" id="3.40.50.150">
    <property type="entry name" value="Vaccinia Virus protein VP39"/>
    <property type="match status" value="1"/>
</dbReference>
<dbReference type="PANTHER" id="PTHR24422:SF26">
    <property type="entry name" value="CHEMOTAXIS PROTEIN METHYLTRANSFERASE"/>
    <property type="match status" value="1"/>
</dbReference>
<feature type="binding site" evidence="6">
    <location>
        <begin position="231"/>
        <end position="232"/>
    </location>
    <ligand>
        <name>S-adenosyl-L-methionine</name>
        <dbReference type="ChEBI" id="CHEBI:59789"/>
    </ligand>
</feature>
<organism evidence="8">
    <name type="scientific">Methyloraptor flagellatus</name>
    <dbReference type="NCBI Taxonomy" id="3162530"/>
    <lineage>
        <taxon>Bacteria</taxon>
        <taxon>Pseudomonadati</taxon>
        <taxon>Pseudomonadota</taxon>
        <taxon>Alphaproteobacteria</taxon>
        <taxon>Hyphomicrobiales</taxon>
        <taxon>Ancalomicrobiaceae</taxon>
        <taxon>Methyloraptor</taxon>
    </lineage>
</organism>
<feature type="binding site" evidence="6">
    <location>
        <position position="88"/>
    </location>
    <ligand>
        <name>S-adenosyl-L-methionine</name>
        <dbReference type="ChEBI" id="CHEBI:59789"/>
    </ligand>
</feature>
<keyword evidence="4 5" id="KW-0949">S-adenosyl-L-methionine</keyword>
<dbReference type="GO" id="GO:0032259">
    <property type="term" value="P:methylation"/>
    <property type="evidence" value="ECO:0007669"/>
    <property type="project" value="UniProtKB-KW"/>
</dbReference>
<feature type="binding site" evidence="6">
    <location>
        <begin position="213"/>
        <end position="214"/>
    </location>
    <ligand>
        <name>S-adenosyl-L-methionine</name>
        <dbReference type="ChEBI" id="CHEBI:59789"/>
    </ligand>
</feature>
<feature type="domain" description="CheR-type methyltransferase" evidence="7">
    <location>
        <begin position="17"/>
        <end position="285"/>
    </location>
</feature>
<comment type="catalytic activity">
    <reaction evidence="1 5">
        <text>L-glutamyl-[protein] + S-adenosyl-L-methionine = [protein]-L-glutamate 5-O-methyl ester + S-adenosyl-L-homocysteine</text>
        <dbReference type="Rhea" id="RHEA:24452"/>
        <dbReference type="Rhea" id="RHEA-COMP:10208"/>
        <dbReference type="Rhea" id="RHEA-COMP:10311"/>
        <dbReference type="ChEBI" id="CHEBI:29973"/>
        <dbReference type="ChEBI" id="CHEBI:57856"/>
        <dbReference type="ChEBI" id="CHEBI:59789"/>
        <dbReference type="ChEBI" id="CHEBI:82795"/>
        <dbReference type="EC" id="2.1.1.80"/>
    </reaction>
</comment>
<feature type="binding site" evidence="6">
    <location>
        <position position="94"/>
    </location>
    <ligand>
        <name>S-adenosyl-L-methionine</name>
        <dbReference type="ChEBI" id="CHEBI:59789"/>
    </ligand>
</feature>
<dbReference type="PRINTS" id="PR00996">
    <property type="entry name" value="CHERMTFRASE"/>
</dbReference>
<evidence type="ECO:0000256" key="5">
    <source>
        <dbReference type="PIRNR" id="PIRNR000410"/>
    </source>
</evidence>
<evidence type="ECO:0000256" key="1">
    <source>
        <dbReference type="ARBA" id="ARBA00001541"/>
    </source>
</evidence>
<dbReference type="InterPro" id="IPR022641">
    <property type="entry name" value="CheR_N"/>
</dbReference>
<evidence type="ECO:0000313" key="8">
    <source>
        <dbReference type="EMBL" id="XBY43570.1"/>
    </source>
</evidence>
<evidence type="ECO:0000256" key="2">
    <source>
        <dbReference type="ARBA" id="ARBA00022603"/>
    </source>
</evidence>
<dbReference type="InterPro" id="IPR050903">
    <property type="entry name" value="Bact_Chemotaxis_MeTrfase"/>
</dbReference>
<dbReference type="EC" id="2.1.1.80" evidence="5"/>
<accession>A0AAU7X7K5</accession>
<dbReference type="SMART" id="SM00138">
    <property type="entry name" value="MeTrc"/>
    <property type="match status" value="1"/>
</dbReference>
<feature type="binding site" evidence="6">
    <location>
        <position position="156"/>
    </location>
    <ligand>
        <name>S-adenosyl-L-methionine</name>
        <dbReference type="ChEBI" id="CHEBI:59789"/>
    </ligand>
</feature>
<feature type="binding site" evidence="6">
    <location>
        <position position="130"/>
    </location>
    <ligand>
        <name>S-adenosyl-L-methionine</name>
        <dbReference type="ChEBI" id="CHEBI:59789"/>
    </ligand>
</feature>
<feature type="binding site" evidence="6">
    <location>
        <position position="90"/>
    </location>
    <ligand>
        <name>S-adenosyl-L-methionine</name>
        <dbReference type="ChEBI" id="CHEBI:59789"/>
    </ligand>
</feature>
<protein>
    <recommendedName>
        <fullName evidence="5">Chemotaxis protein methyltransferase</fullName>
        <ecNumber evidence="5">2.1.1.80</ecNumber>
    </recommendedName>
</protein>
<dbReference type="EMBL" id="CP158568">
    <property type="protein sequence ID" value="XBY43570.1"/>
    <property type="molecule type" value="Genomic_DNA"/>
</dbReference>
<dbReference type="InterPro" id="IPR026024">
    <property type="entry name" value="Chemotaxis_MeTrfase_CheR"/>
</dbReference>
<dbReference type="Gene3D" id="1.10.155.10">
    <property type="entry name" value="Chemotaxis receptor methyltransferase CheR, N-terminal domain"/>
    <property type="match status" value="1"/>
</dbReference>
<name>A0AAU7X7K5_9HYPH</name>
<dbReference type="SUPFAM" id="SSF47757">
    <property type="entry name" value="Chemotaxis receptor methyltransferase CheR, N-terminal domain"/>
    <property type="match status" value="1"/>
</dbReference>
<dbReference type="InterPro" id="IPR036804">
    <property type="entry name" value="CheR_N_sf"/>
</dbReference>
<dbReference type="InterPro" id="IPR022642">
    <property type="entry name" value="CheR_C"/>
</dbReference>
<evidence type="ECO:0000256" key="4">
    <source>
        <dbReference type="ARBA" id="ARBA00022691"/>
    </source>
</evidence>
<dbReference type="Pfam" id="PF03705">
    <property type="entry name" value="CheR_N"/>
    <property type="match status" value="1"/>
</dbReference>
<dbReference type="SUPFAM" id="SSF53335">
    <property type="entry name" value="S-adenosyl-L-methionine-dependent methyltransferases"/>
    <property type="match status" value="1"/>
</dbReference>
<gene>
    <name evidence="8" type="ORF">ABS361_15975</name>
</gene>
<reference evidence="8" key="1">
    <citation type="submission" date="2024-06" db="EMBL/GenBank/DDBJ databases">
        <title>Methylostella associata gen. nov., sp. nov., a novel Ancalomicrobiaceae-affiliated facultatively methylotrophic bacteria that feed on methanotrophs of the genus Methylococcus.</title>
        <authorList>
            <person name="Saltykova V."/>
            <person name="Danilova O.V."/>
            <person name="Oshkin I.Y."/>
            <person name="Belova S.E."/>
            <person name="Pimenov N.V."/>
            <person name="Dedysh S.N."/>
        </authorList>
    </citation>
    <scope>NUCLEOTIDE SEQUENCE</scope>
    <source>
        <strain evidence="8">S20</strain>
    </source>
</reference>
<dbReference type="RefSeq" id="WP_407048670.1">
    <property type="nucleotide sequence ID" value="NZ_CP158568.1"/>
</dbReference>
<evidence type="ECO:0000259" key="7">
    <source>
        <dbReference type="PROSITE" id="PS50123"/>
    </source>
</evidence>
<dbReference type="AlphaFoldDB" id="A0AAU7X7K5"/>
<dbReference type="PIRSF" id="PIRSF000410">
    <property type="entry name" value="CheR"/>
    <property type="match status" value="1"/>
</dbReference>
<dbReference type="InterPro" id="IPR000780">
    <property type="entry name" value="CheR_MeTrfase"/>
</dbReference>
<dbReference type="Pfam" id="PF01739">
    <property type="entry name" value="CheR"/>
    <property type="match status" value="1"/>
</dbReference>
<dbReference type="KEGG" id="mflg:ABS361_15975"/>
<comment type="function">
    <text evidence="5">Methylation of the membrane-bound methyl-accepting chemotaxis proteins (MCP) to form gamma-glutamyl methyl ester residues in MCP.</text>
</comment>
<keyword evidence="2 5" id="KW-0489">Methyltransferase</keyword>
<dbReference type="InterPro" id="IPR029063">
    <property type="entry name" value="SAM-dependent_MTases_sf"/>
</dbReference>
<dbReference type="PROSITE" id="PS50123">
    <property type="entry name" value="CHER"/>
    <property type="match status" value="1"/>
</dbReference>
<sequence length="285" mass="32409">MSEAASRHHEGHATERLSSRDFRRLAEFINDYSGIKMPDAKQTMLEGRLRRRLRATGHDTLAAYCRYLFDEDGLAREAIHLIDAVTTNKTDFFREPTHFEFLTRTALPALRRNGVNSIRAWSSACSIGAEPYTLAMVLADFAEEHRPMSYFILATDLSTEVLSTARHGVYPYEMMAPVPKDMKRRYVRVASGPRAQARIAPELRSSVGFARMNLMDDSYQVGEPMHLIFCRNVMIYFDKPTQAKVLSRLCDCLKPGGYLFIGHSESVTGFNLPIRTVSNTVFERI</sequence>
<dbReference type="GO" id="GO:0008983">
    <property type="term" value="F:protein-glutamate O-methyltransferase activity"/>
    <property type="evidence" value="ECO:0007669"/>
    <property type="project" value="UniProtKB-EC"/>
</dbReference>
<proteinExistence type="predicted"/>
<evidence type="ECO:0000256" key="6">
    <source>
        <dbReference type="PIRSR" id="PIRSR000410-1"/>
    </source>
</evidence>
<dbReference type="PANTHER" id="PTHR24422">
    <property type="entry name" value="CHEMOTAXIS PROTEIN METHYLTRANSFERASE"/>
    <property type="match status" value="1"/>
</dbReference>
<keyword evidence="3 5" id="KW-0808">Transferase</keyword>
<evidence type="ECO:0000256" key="3">
    <source>
        <dbReference type="ARBA" id="ARBA00022679"/>
    </source>
</evidence>